<evidence type="ECO:0000313" key="2">
    <source>
        <dbReference type="Proteomes" id="UP000305792"/>
    </source>
</evidence>
<name>A0A4S8PAM9_9ACTN</name>
<comment type="caution">
    <text evidence="1">The sequence shown here is derived from an EMBL/GenBank/DDBJ whole genome shotgun (WGS) entry which is preliminary data.</text>
</comment>
<protein>
    <submittedName>
        <fullName evidence="1">VOC family protein</fullName>
    </submittedName>
</protein>
<accession>A0A4S8PAM9</accession>
<organism evidence="1 2">
    <name type="scientific">Glycomyces paridis</name>
    <dbReference type="NCBI Taxonomy" id="2126555"/>
    <lineage>
        <taxon>Bacteria</taxon>
        <taxon>Bacillati</taxon>
        <taxon>Actinomycetota</taxon>
        <taxon>Actinomycetes</taxon>
        <taxon>Glycomycetales</taxon>
        <taxon>Glycomycetaceae</taxon>
        <taxon>Glycomyces</taxon>
    </lineage>
</organism>
<dbReference type="SUPFAM" id="SSF54593">
    <property type="entry name" value="Glyoxalase/Bleomycin resistance protein/Dihydroxybiphenyl dioxygenase"/>
    <property type="match status" value="1"/>
</dbReference>
<sequence length="242" mass="26408">MTTTIPMLPCGSIDETTEFYLTLGFERTVHQMRPNPYIVLARDDWQLHFFGLDGFDPEQNYSTCLVIVDDTGALWKEFAAGMRAAHGKVLVSGYPRMTRPRKRGNTGNRAGFSLTDPSGNVLRFFPNDEDDTKAKAPESRLGRTLVKAVILGDSKGDVPQAIKILDATLAKAGDEAPPTELVEALVYRTELALREGDGTRAAELLDRIGAIELSEQERAVVQEALASAADLARQLADDGDLG</sequence>
<dbReference type="Gene3D" id="3.10.180.10">
    <property type="entry name" value="2,3-Dihydroxybiphenyl 1,2-Dioxygenase, domain 1"/>
    <property type="match status" value="1"/>
</dbReference>
<proteinExistence type="predicted"/>
<dbReference type="InterPro" id="IPR029068">
    <property type="entry name" value="Glyas_Bleomycin-R_OHBP_Dase"/>
</dbReference>
<dbReference type="EMBL" id="STGX01000011">
    <property type="protein sequence ID" value="THV27333.1"/>
    <property type="molecule type" value="Genomic_DNA"/>
</dbReference>
<gene>
    <name evidence="1" type="ORF">E9998_15895</name>
</gene>
<reference evidence="1 2" key="1">
    <citation type="journal article" date="2018" name="Int. J. Syst. Evol. Microbiol.">
        <title>Glycomyces paridis sp. nov., isolated from the medicinal plant Paris polyphylla.</title>
        <authorList>
            <person name="Fang X.M."/>
            <person name="Bai J.L."/>
            <person name="Su J."/>
            <person name="Zhao L.L."/>
            <person name="Liu H.Y."/>
            <person name="Ma B.P."/>
            <person name="Zhang Y.Q."/>
            <person name="Yu L.Y."/>
        </authorList>
    </citation>
    <scope>NUCLEOTIDE SEQUENCE [LARGE SCALE GENOMIC DNA]</scope>
    <source>
        <strain evidence="1 2">CPCC 204357</strain>
    </source>
</reference>
<dbReference type="RefSeq" id="WP_136530676.1">
    <property type="nucleotide sequence ID" value="NZ_STGX01000011.1"/>
</dbReference>
<dbReference type="OrthoDB" id="6624781at2"/>
<keyword evidence="2" id="KW-1185">Reference proteome</keyword>
<dbReference type="AlphaFoldDB" id="A0A4S8PAM9"/>
<dbReference type="Proteomes" id="UP000305792">
    <property type="component" value="Unassembled WGS sequence"/>
</dbReference>
<evidence type="ECO:0000313" key="1">
    <source>
        <dbReference type="EMBL" id="THV27333.1"/>
    </source>
</evidence>